<dbReference type="AlphaFoldDB" id="A0A6B0U204"/>
<organism evidence="3">
    <name type="scientific">Ixodes ricinus</name>
    <name type="common">Common tick</name>
    <name type="synonym">Acarus ricinus</name>
    <dbReference type="NCBI Taxonomy" id="34613"/>
    <lineage>
        <taxon>Eukaryota</taxon>
        <taxon>Metazoa</taxon>
        <taxon>Ecdysozoa</taxon>
        <taxon>Arthropoda</taxon>
        <taxon>Chelicerata</taxon>
        <taxon>Arachnida</taxon>
        <taxon>Acari</taxon>
        <taxon>Parasitiformes</taxon>
        <taxon>Ixodida</taxon>
        <taxon>Ixodoidea</taxon>
        <taxon>Ixodidae</taxon>
        <taxon>Ixodinae</taxon>
        <taxon>Ixodes</taxon>
    </lineage>
</organism>
<feature type="region of interest" description="Disordered" evidence="1">
    <location>
        <begin position="66"/>
        <end position="91"/>
    </location>
</feature>
<sequence>MAFFLVMLRCVAIPAAATRFEKGSRHEKEKKKTQKPFGRFLVQLLPSAPPSPCMHIQLGCFTKGGQTRHGENYASHQKKARVAPALGQGPT</sequence>
<dbReference type="EMBL" id="GIFC01004466">
    <property type="protein sequence ID" value="MXU86549.1"/>
    <property type="molecule type" value="Transcribed_RNA"/>
</dbReference>
<evidence type="ECO:0000313" key="3">
    <source>
        <dbReference type="EMBL" id="MXU86549.1"/>
    </source>
</evidence>
<evidence type="ECO:0000256" key="2">
    <source>
        <dbReference type="SAM" id="SignalP"/>
    </source>
</evidence>
<reference evidence="3" key="1">
    <citation type="submission" date="2019-12" db="EMBL/GenBank/DDBJ databases">
        <title>An insight into the sialome of adult female Ixodes ricinus ticks feeding for 6 days.</title>
        <authorList>
            <person name="Perner J."/>
            <person name="Ribeiro J.M.C."/>
        </authorList>
    </citation>
    <scope>NUCLEOTIDE SEQUENCE</scope>
    <source>
        <strain evidence="3">Semi-engorged</strain>
        <tissue evidence="3">Salivary glands</tissue>
    </source>
</reference>
<name>A0A6B0U204_IXORI</name>
<feature type="signal peptide" evidence="2">
    <location>
        <begin position="1"/>
        <end position="17"/>
    </location>
</feature>
<accession>A0A6B0U204</accession>
<protein>
    <submittedName>
        <fullName evidence="3">Putative secreted protein</fullName>
    </submittedName>
</protein>
<keyword evidence="2" id="KW-0732">Signal</keyword>
<evidence type="ECO:0000256" key="1">
    <source>
        <dbReference type="SAM" id="MobiDB-lite"/>
    </source>
</evidence>
<proteinExistence type="predicted"/>
<feature type="chain" id="PRO_5025586444" evidence="2">
    <location>
        <begin position="18"/>
        <end position="91"/>
    </location>
</feature>